<evidence type="ECO:0000313" key="1">
    <source>
        <dbReference type="EMBL" id="AIG28251.1"/>
    </source>
</evidence>
<evidence type="ECO:0000313" key="2">
    <source>
        <dbReference type="Proteomes" id="UP000005850"/>
    </source>
</evidence>
<dbReference type="HOGENOM" id="CLU_1902696_0_0_9"/>
<dbReference type="Proteomes" id="UP000005850">
    <property type="component" value="Chromosome"/>
</dbReference>
<name>A0A075RA55_BRELA</name>
<reference evidence="1 2" key="1">
    <citation type="journal article" date="2011" name="J. Bacteriol.">
        <title>Genome sequence of Brevibacillus laterosporus LMG 15441, a pathogen of invertebrates.</title>
        <authorList>
            <person name="Djukic M."/>
            <person name="Poehlein A."/>
            <person name="Thurmer A."/>
            <person name="Daniel R."/>
        </authorList>
    </citation>
    <scope>NUCLEOTIDE SEQUENCE [LARGE SCALE GENOMIC DNA]</scope>
    <source>
        <strain evidence="1 2">LMG 15441</strain>
    </source>
</reference>
<proteinExistence type="predicted"/>
<protein>
    <submittedName>
        <fullName evidence="1">Uncharacterized protein</fullName>
    </submittedName>
</protein>
<gene>
    <name evidence="1" type="ORF">BRLA_c039680</name>
</gene>
<dbReference type="EMBL" id="CP007806">
    <property type="protein sequence ID" value="AIG28251.1"/>
    <property type="molecule type" value="Genomic_DNA"/>
</dbReference>
<sequence length="147" mass="16743">MNKGARRLNDWRMYTDERKEERKHVSWHEVLREIASLDGKMRTLVHAAYGDHVDLVVSGGDEGYVLIQWKEYARDISHYVLTTKQGDAEVAGRIITVEGEGLPVPADWAISLEKAIPLLGDLLQTCEQKENVDLQWLLLETEPGQMS</sequence>
<accession>A0A075RA55</accession>
<keyword evidence="2" id="KW-1185">Reference proteome</keyword>
<dbReference type="AlphaFoldDB" id="A0A075RA55"/>
<dbReference type="KEGG" id="blr:BRLA_c039680"/>
<organism evidence="1 2">
    <name type="scientific">Brevibacillus laterosporus LMG 15441</name>
    <dbReference type="NCBI Taxonomy" id="1042163"/>
    <lineage>
        <taxon>Bacteria</taxon>
        <taxon>Bacillati</taxon>
        <taxon>Bacillota</taxon>
        <taxon>Bacilli</taxon>
        <taxon>Bacillales</taxon>
        <taxon>Paenibacillaceae</taxon>
        <taxon>Brevibacillus</taxon>
    </lineage>
</organism>
<dbReference type="STRING" id="1042163.BRLA_c039680"/>